<dbReference type="GO" id="GO:0006275">
    <property type="term" value="P:regulation of DNA replication"/>
    <property type="evidence" value="ECO:0007669"/>
    <property type="project" value="InterPro"/>
</dbReference>
<evidence type="ECO:0000259" key="1">
    <source>
        <dbReference type="SMART" id="SM00760"/>
    </source>
</evidence>
<sequence length="97" mass="11181">MRTVLRIVCQMTHTRQRDIYARVRTPDIALARQTAMTLSMKIAKARQLDVARFFRRDPGTVSHAVKVVQNVLDTEPDYADLFAQLETLIRNEIKQPA</sequence>
<protein>
    <recommendedName>
        <fullName evidence="1">Chromosomal replication initiator DnaA C-terminal domain-containing protein</fullName>
    </recommendedName>
</protein>
<dbReference type="InterPro" id="IPR010921">
    <property type="entry name" value="Trp_repressor/repl_initiator"/>
</dbReference>
<gene>
    <name evidence="2" type="ORF">H5P28_11545</name>
</gene>
<evidence type="ECO:0000313" key="3">
    <source>
        <dbReference type="Proteomes" id="UP000546464"/>
    </source>
</evidence>
<dbReference type="CDD" id="cd06571">
    <property type="entry name" value="Bac_DnaA_C"/>
    <property type="match status" value="1"/>
</dbReference>
<feature type="domain" description="Chromosomal replication initiator DnaA C-terminal" evidence="1">
    <location>
        <begin position="1"/>
        <end position="68"/>
    </location>
</feature>
<dbReference type="Pfam" id="PF08299">
    <property type="entry name" value="Bac_DnaA_C"/>
    <property type="match status" value="1"/>
</dbReference>
<accession>A0A842HI41</accession>
<dbReference type="SUPFAM" id="SSF48295">
    <property type="entry name" value="TrpR-like"/>
    <property type="match status" value="1"/>
</dbReference>
<proteinExistence type="predicted"/>
<dbReference type="SMART" id="SM00760">
    <property type="entry name" value="Bac_DnaA_C"/>
    <property type="match status" value="1"/>
</dbReference>
<dbReference type="GO" id="GO:0005524">
    <property type="term" value="F:ATP binding"/>
    <property type="evidence" value="ECO:0007669"/>
    <property type="project" value="InterPro"/>
</dbReference>
<dbReference type="Gene3D" id="1.10.1750.10">
    <property type="match status" value="1"/>
</dbReference>
<comment type="caution">
    <text evidence="2">The sequence shown here is derived from an EMBL/GenBank/DDBJ whole genome shotgun (WGS) entry which is preliminary data.</text>
</comment>
<evidence type="ECO:0000313" key="2">
    <source>
        <dbReference type="EMBL" id="MBC2594891.1"/>
    </source>
</evidence>
<dbReference type="GO" id="GO:0006270">
    <property type="term" value="P:DNA replication initiation"/>
    <property type="evidence" value="ECO:0007669"/>
    <property type="project" value="InterPro"/>
</dbReference>
<dbReference type="GO" id="GO:0043565">
    <property type="term" value="F:sequence-specific DNA binding"/>
    <property type="evidence" value="ECO:0007669"/>
    <property type="project" value="InterPro"/>
</dbReference>
<dbReference type="RefSeq" id="WP_185675858.1">
    <property type="nucleotide sequence ID" value="NZ_JACHVB010000035.1"/>
</dbReference>
<dbReference type="EMBL" id="JACHVB010000035">
    <property type="protein sequence ID" value="MBC2594891.1"/>
    <property type="molecule type" value="Genomic_DNA"/>
</dbReference>
<dbReference type="InterPro" id="IPR013159">
    <property type="entry name" value="DnaA_C"/>
</dbReference>
<reference evidence="2 3" key="1">
    <citation type="submission" date="2020-07" db="EMBL/GenBank/DDBJ databases">
        <authorList>
            <person name="Feng X."/>
        </authorList>
    </citation>
    <scope>NUCLEOTIDE SEQUENCE [LARGE SCALE GENOMIC DNA]</scope>
    <source>
        <strain evidence="2 3">JCM31066</strain>
    </source>
</reference>
<keyword evidence="3" id="KW-1185">Reference proteome</keyword>
<organism evidence="2 3">
    <name type="scientific">Ruficoccus amylovorans</name>
    <dbReference type="NCBI Taxonomy" id="1804625"/>
    <lineage>
        <taxon>Bacteria</taxon>
        <taxon>Pseudomonadati</taxon>
        <taxon>Verrucomicrobiota</taxon>
        <taxon>Opitutia</taxon>
        <taxon>Puniceicoccales</taxon>
        <taxon>Cerasicoccaceae</taxon>
        <taxon>Ruficoccus</taxon>
    </lineage>
</organism>
<dbReference type="Proteomes" id="UP000546464">
    <property type="component" value="Unassembled WGS sequence"/>
</dbReference>
<name>A0A842HI41_9BACT</name>
<dbReference type="AlphaFoldDB" id="A0A842HI41"/>